<feature type="region of interest" description="Disordered" evidence="1">
    <location>
        <begin position="70"/>
        <end position="118"/>
    </location>
</feature>
<dbReference type="CDD" id="cd00052">
    <property type="entry name" value="EH"/>
    <property type="match status" value="1"/>
</dbReference>
<feature type="compositionally biased region" description="Basic residues" evidence="1">
    <location>
        <begin position="306"/>
        <end position="320"/>
    </location>
</feature>
<dbReference type="RefSeq" id="XP_025400289.1">
    <property type="nucleotide sequence ID" value="XM_025539332.1"/>
</dbReference>
<dbReference type="Pfam" id="PF12763">
    <property type="entry name" value="EH"/>
    <property type="match status" value="1"/>
</dbReference>
<feature type="compositionally biased region" description="Pro residues" evidence="1">
    <location>
        <begin position="166"/>
        <end position="175"/>
    </location>
</feature>
<feature type="region of interest" description="Disordered" evidence="1">
    <location>
        <begin position="1"/>
        <end position="35"/>
    </location>
</feature>
<evidence type="ECO:0000313" key="3">
    <source>
        <dbReference type="EMBL" id="PWY84947.1"/>
    </source>
</evidence>
<protein>
    <recommendedName>
        <fullName evidence="2">EH domain-containing protein</fullName>
    </recommendedName>
</protein>
<evidence type="ECO:0000313" key="4">
    <source>
        <dbReference type="Proteomes" id="UP000247233"/>
    </source>
</evidence>
<evidence type="ECO:0000256" key="1">
    <source>
        <dbReference type="SAM" id="MobiDB-lite"/>
    </source>
</evidence>
<feature type="compositionally biased region" description="Polar residues" evidence="1">
    <location>
        <begin position="226"/>
        <end position="244"/>
    </location>
</feature>
<feature type="compositionally biased region" description="Basic residues" evidence="1">
    <location>
        <begin position="354"/>
        <end position="366"/>
    </location>
</feature>
<sequence>MGPGAINYPSRRPLPPRHVQSPELPEGGSVKDKIGKFSAYSQPAGVRDVSRHAPESVGVIRSRTPQQIAAQLAAGRSTPGEKIATNPGISRVQGPQRTMPSKPSDDNDRPQLLAPKPVWATAASTASFDRLLQSEPELPLRAKSTQRKPVTQISPADAARLAASKPRPPPVPQKPPLLGSGLVATARNVPSDRIEDHEHIQGPHPSLPPKGSIHSETPPVLPPRSGGSSVPRTEPANHQPSFEATRSRVRPSTPGTASLYTPSMSNSTTSLLDGGSEGALSDAIVASSLASVRASQEQKVAPPPPPRRRARSHSMKRFSRAAKQEHSDSPSPSTHLRQTLREPPKTDDEEGYQRHKHLVRKHQHKHHEGDRKRWRSEITEKERKRYEGVWAANKGLLLPPAHLRPPEAYPPDAPDMVVNLVARDIWSRSQLPLHVLAQIWELVDGQHIGLLTREEFVVGMWLIDQQLKGHKLPVRVSSSVWGSVRRISGVQIHTLPPA</sequence>
<dbReference type="Proteomes" id="UP000247233">
    <property type="component" value="Unassembled WGS sequence"/>
</dbReference>
<dbReference type="STRING" id="1448321.A0A317WIE8"/>
<evidence type="ECO:0000259" key="2">
    <source>
        <dbReference type="PROSITE" id="PS50031"/>
    </source>
</evidence>
<dbReference type="InterPro" id="IPR000261">
    <property type="entry name" value="EH_dom"/>
</dbReference>
<dbReference type="SMART" id="SM00027">
    <property type="entry name" value="EH"/>
    <property type="match status" value="1"/>
</dbReference>
<feature type="region of interest" description="Disordered" evidence="1">
    <location>
        <begin position="137"/>
        <end position="277"/>
    </location>
</feature>
<feature type="domain" description="EH" evidence="2">
    <location>
        <begin position="382"/>
        <end position="487"/>
    </location>
</feature>
<dbReference type="OrthoDB" id="10045710at2759"/>
<feature type="compositionally biased region" description="Basic and acidic residues" evidence="1">
    <location>
        <begin position="190"/>
        <end position="201"/>
    </location>
</feature>
<dbReference type="GeneID" id="37061569"/>
<accession>A0A317WIE8</accession>
<dbReference type="PROSITE" id="PS50031">
    <property type="entry name" value="EH"/>
    <property type="match status" value="1"/>
</dbReference>
<dbReference type="EMBL" id="MSFL01000009">
    <property type="protein sequence ID" value="PWY84947.1"/>
    <property type="molecule type" value="Genomic_DNA"/>
</dbReference>
<gene>
    <name evidence="3" type="ORF">BO70DRAFT_290015</name>
</gene>
<organism evidence="3 4">
    <name type="scientific">Aspergillus heteromorphus CBS 117.55</name>
    <dbReference type="NCBI Taxonomy" id="1448321"/>
    <lineage>
        <taxon>Eukaryota</taxon>
        <taxon>Fungi</taxon>
        <taxon>Dikarya</taxon>
        <taxon>Ascomycota</taxon>
        <taxon>Pezizomycotina</taxon>
        <taxon>Eurotiomycetes</taxon>
        <taxon>Eurotiomycetidae</taxon>
        <taxon>Eurotiales</taxon>
        <taxon>Aspergillaceae</taxon>
        <taxon>Aspergillus</taxon>
        <taxon>Aspergillus subgen. Circumdati</taxon>
    </lineage>
</organism>
<proteinExistence type="predicted"/>
<name>A0A317WIE8_9EURO</name>
<dbReference type="SUPFAM" id="SSF47473">
    <property type="entry name" value="EF-hand"/>
    <property type="match status" value="1"/>
</dbReference>
<dbReference type="InterPro" id="IPR011992">
    <property type="entry name" value="EF-hand-dom_pair"/>
</dbReference>
<dbReference type="VEuPathDB" id="FungiDB:BO70DRAFT_290015"/>
<dbReference type="Gene3D" id="1.10.238.10">
    <property type="entry name" value="EF-hand"/>
    <property type="match status" value="1"/>
</dbReference>
<feature type="region of interest" description="Disordered" evidence="1">
    <location>
        <begin position="290"/>
        <end position="373"/>
    </location>
</feature>
<reference evidence="3 4" key="1">
    <citation type="submission" date="2016-12" db="EMBL/GenBank/DDBJ databases">
        <title>The genomes of Aspergillus section Nigri reveals drivers in fungal speciation.</title>
        <authorList>
            <consortium name="DOE Joint Genome Institute"/>
            <person name="Vesth T.C."/>
            <person name="Nybo J."/>
            <person name="Theobald S."/>
            <person name="Brandl J."/>
            <person name="Frisvad J.C."/>
            <person name="Nielsen K.F."/>
            <person name="Lyhne E.K."/>
            <person name="Kogle M.E."/>
            <person name="Kuo A."/>
            <person name="Riley R."/>
            <person name="Clum A."/>
            <person name="Nolan M."/>
            <person name="Lipzen A."/>
            <person name="Salamov A."/>
            <person name="Henrissat B."/>
            <person name="Wiebenga A."/>
            <person name="De Vries R.P."/>
            <person name="Grigoriev I.V."/>
            <person name="Mortensen U.H."/>
            <person name="Andersen M.R."/>
            <person name="Baker S.E."/>
        </authorList>
    </citation>
    <scope>NUCLEOTIDE SEQUENCE [LARGE SCALE GENOMIC DNA]</scope>
    <source>
        <strain evidence="3 4">CBS 117.55</strain>
    </source>
</reference>
<feature type="compositionally biased region" description="Polar residues" evidence="1">
    <location>
        <begin position="253"/>
        <end position="271"/>
    </location>
</feature>
<dbReference type="AlphaFoldDB" id="A0A317WIE8"/>
<keyword evidence="4" id="KW-1185">Reference proteome</keyword>
<comment type="caution">
    <text evidence="3">The sequence shown here is derived from an EMBL/GenBank/DDBJ whole genome shotgun (WGS) entry which is preliminary data.</text>
</comment>